<keyword evidence="1" id="KW-0812">Transmembrane</keyword>
<organism evidence="2 3">
    <name type="scientific">Rhizobium leguminosarum</name>
    <dbReference type="NCBI Taxonomy" id="384"/>
    <lineage>
        <taxon>Bacteria</taxon>
        <taxon>Pseudomonadati</taxon>
        <taxon>Pseudomonadota</taxon>
        <taxon>Alphaproteobacteria</taxon>
        <taxon>Hyphomicrobiales</taxon>
        <taxon>Rhizobiaceae</taxon>
        <taxon>Rhizobium/Agrobacterium group</taxon>
        <taxon>Rhizobium</taxon>
    </lineage>
</organism>
<protein>
    <submittedName>
        <fullName evidence="2">Uncharacterized protein</fullName>
    </submittedName>
</protein>
<gene>
    <name evidence="2" type="ORF">HFO42_22585</name>
</gene>
<dbReference type="EMBL" id="JAAXEP010000012">
    <property type="protein sequence ID" value="MBY5630869.1"/>
    <property type="molecule type" value="Genomic_DNA"/>
</dbReference>
<name>A0AAJ1ABQ4_RHILE</name>
<feature type="transmembrane region" description="Helical" evidence="1">
    <location>
        <begin position="51"/>
        <end position="76"/>
    </location>
</feature>
<comment type="caution">
    <text evidence="2">The sequence shown here is derived from an EMBL/GenBank/DDBJ whole genome shotgun (WGS) entry which is preliminary data.</text>
</comment>
<evidence type="ECO:0000313" key="2">
    <source>
        <dbReference type="EMBL" id="MBY5630869.1"/>
    </source>
</evidence>
<evidence type="ECO:0000256" key="1">
    <source>
        <dbReference type="SAM" id="Phobius"/>
    </source>
</evidence>
<dbReference type="Proteomes" id="UP000825699">
    <property type="component" value="Unassembled WGS sequence"/>
</dbReference>
<keyword evidence="1" id="KW-1133">Transmembrane helix</keyword>
<dbReference type="RefSeq" id="WP_222260417.1">
    <property type="nucleotide sequence ID" value="NZ_JAAXEB010000005.1"/>
</dbReference>
<reference evidence="2" key="1">
    <citation type="submission" date="2020-04" db="EMBL/GenBank/DDBJ databases">
        <title>Global-level population genomics supports evidence of horizontal gene transfer on evolution of Rhizobia in Lentils.</title>
        <authorList>
            <person name="Gai Y."/>
            <person name="Cook D."/>
            <person name="Riely B."/>
        </authorList>
    </citation>
    <scope>NUCLEOTIDE SEQUENCE</scope>
    <source>
        <strain evidence="2">Derici101B</strain>
    </source>
</reference>
<dbReference type="AlphaFoldDB" id="A0AAJ1ABQ4"/>
<accession>A0AAJ1ABQ4</accession>
<keyword evidence="1" id="KW-0472">Membrane</keyword>
<evidence type="ECO:0000313" key="3">
    <source>
        <dbReference type="Proteomes" id="UP000825699"/>
    </source>
</evidence>
<feature type="transmembrane region" description="Helical" evidence="1">
    <location>
        <begin position="17"/>
        <end position="39"/>
    </location>
</feature>
<sequence>MAEDEQKLLEMDTATQIALALGATTLGSWILAGVAAVYGASIRMGVNAEWVAARVSVGFEVLGLLSALGMATALAAF</sequence>
<proteinExistence type="predicted"/>